<dbReference type="OrthoDB" id="191139at2759"/>
<dbReference type="KEGG" id="aplc:110976160"/>
<dbReference type="Proteomes" id="UP000694845">
    <property type="component" value="Unplaced"/>
</dbReference>
<reference evidence="5" key="1">
    <citation type="submission" date="2025-08" db="UniProtKB">
        <authorList>
            <consortium name="RefSeq"/>
        </authorList>
    </citation>
    <scope>IDENTIFICATION</scope>
</reference>
<keyword evidence="3" id="KW-0472">Membrane</keyword>
<dbReference type="PRINTS" id="PR00080">
    <property type="entry name" value="SDRFAMILY"/>
</dbReference>
<dbReference type="AlphaFoldDB" id="A0A8B7XVM6"/>
<dbReference type="OMA" id="NWDDLNW"/>
<protein>
    <submittedName>
        <fullName evidence="5">Retinol dehydrogenase 12-like</fullName>
    </submittedName>
</protein>
<dbReference type="InterPro" id="IPR002347">
    <property type="entry name" value="SDR_fam"/>
</dbReference>
<dbReference type="GeneID" id="110976160"/>
<dbReference type="RefSeq" id="XP_022084913.1">
    <property type="nucleotide sequence ID" value="XM_022229221.1"/>
</dbReference>
<comment type="similarity">
    <text evidence="2">Belongs to the short-chain dehydrogenases/reductases (SDR) family.</text>
</comment>
<gene>
    <name evidence="5" type="primary">LOC110976160</name>
</gene>
<proteinExistence type="inferred from homology"/>
<evidence type="ECO:0000256" key="1">
    <source>
        <dbReference type="ARBA" id="ARBA00023002"/>
    </source>
</evidence>
<keyword evidence="4" id="KW-1185">Reference proteome</keyword>
<dbReference type="FunFam" id="3.40.50.720:FF:000353">
    <property type="entry name" value="WW domain-containing oxidoreductase"/>
    <property type="match status" value="1"/>
</dbReference>
<dbReference type="PANTHER" id="PTHR43157:SF31">
    <property type="entry name" value="PHOSPHATIDYLINOSITOL-GLYCAN BIOSYNTHESIS CLASS F PROTEIN"/>
    <property type="match status" value="1"/>
</dbReference>
<sequence>MMTDTIGKSIDPFLIVSIVVVGAGLLWLVRKFFEGGWCYSKARLDGKTVLITGANTGIGKETARDLARRGARVILACRDTAKAEAALVEIREETRTSNLTVVKLDLASLASVRECAEKIKAEESRLDILINNAGVMMCPEWKTEDGFEMQFGVNHLGHFLLTNLLLDLIKSSTPARILNVSSLAHEFGKMQWDDIHMRTNYDPIKAYGQSKLANVLFTLELSKRLKDTSVSVFALHPGSVTTELTRHTSYSLNFPFWVVFMIAGSPLGRMVMKTSVQGAQTSIYCAVAEELANKTGLYFSDCAAKSPSKLAVDEESARRLWELSAEMVNLEKKVE</sequence>
<evidence type="ECO:0000256" key="3">
    <source>
        <dbReference type="SAM" id="Phobius"/>
    </source>
</evidence>
<dbReference type="Gene3D" id="3.40.50.720">
    <property type="entry name" value="NAD(P)-binding Rossmann-like Domain"/>
    <property type="match status" value="1"/>
</dbReference>
<dbReference type="Pfam" id="PF00106">
    <property type="entry name" value="adh_short"/>
    <property type="match status" value="1"/>
</dbReference>
<evidence type="ECO:0000313" key="5">
    <source>
        <dbReference type="RefSeq" id="XP_022084913.1"/>
    </source>
</evidence>
<accession>A0A8B7XVM6</accession>
<name>A0A8B7XVM6_ACAPL</name>
<feature type="transmembrane region" description="Helical" evidence="3">
    <location>
        <begin position="12"/>
        <end position="33"/>
    </location>
</feature>
<keyword evidence="3" id="KW-1133">Transmembrane helix</keyword>
<dbReference type="InterPro" id="IPR036291">
    <property type="entry name" value="NAD(P)-bd_dom_sf"/>
</dbReference>
<dbReference type="NCBIfam" id="NF004846">
    <property type="entry name" value="PRK06197.1"/>
    <property type="match status" value="1"/>
</dbReference>
<keyword evidence="1" id="KW-0560">Oxidoreductase</keyword>
<keyword evidence="3" id="KW-0812">Transmembrane</keyword>
<dbReference type="SUPFAM" id="SSF51735">
    <property type="entry name" value="NAD(P)-binding Rossmann-fold domains"/>
    <property type="match status" value="1"/>
</dbReference>
<dbReference type="PRINTS" id="PR00081">
    <property type="entry name" value="GDHRDH"/>
</dbReference>
<dbReference type="GO" id="GO:0016491">
    <property type="term" value="F:oxidoreductase activity"/>
    <property type="evidence" value="ECO:0007669"/>
    <property type="project" value="UniProtKB-KW"/>
</dbReference>
<organism evidence="4 5">
    <name type="scientific">Acanthaster planci</name>
    <name type="common">Crown-of-thorns starfish</name>
    <dbReference type="NCBI Taxonomy" id="133434"/>
    <lineage>
        <taxon>Eukaryota</taxon>
        <taxon>Metazoa</taxon>
        <taxon>Echinodermata</taxon>
        <taxon>Eleutherozoa</taxon>
        <taxon>Asterozoa</taxon>
        <taxon>Asteroidea</taxon>
        <taxon>Valvatacea</taxon>
        <taxon>Valvatida</taxon>
        <taxon>Acanthasteridae</taxon>
        <taxon>Acanthaster</taxon>
    </lineage>
</organism>
<evidence type="ECO:0000256" key="2">
    <source>
        <dbReference type="RuleBase" id="RU000363"/>
    </source>
</evidence>
<evidence type="ECO:0000313" key="4">
    <source>
        <dbReference type="Proteomes" id="UP000694845"/>
    </source>
</evidence>
<dbReference type="PANTHER" id="PTHR43157">
    <property type="entry name" value="PHOSPHATIDYLINOSITOL-GLYCAN BIOSYNTHESIS CLASS F PROTEIN-RELATED"/>
    <property type="match status" value="1"/>
</dbReference>